<proteinExistence type="predicted"/>
<name>M8CAG3_AEGTA</name>
<organism evidence="1">
    <name type="scientific">Aegilops tauschii</name>
    <name type="common">Tausch's goatgrass</name>
    <name type="synonym">Aegilops squarrosa</name>
    <dbReference type="NCBI Taxonomy" id="37682"/>
    <lineage>
        <taxon>Eukaryota</taxon>
        <taxon>Viridiplantae</taxon>
        <taxon>Streptophyta</taxon>
        <taxon>Embryophyta</taxon>
        <taxon>Tracheophyta</taxon>
        <taxon>Spermatophyta</taxon>
        <taxon>Magnoliopsida</taxon>
        <taxon>Liliopsida</taxon>
        <taxon>Poales</taxon>
        <taxon>Poaceae</taxon>
        <taxon>BOP clade</taxon>
        <taxon>Pooideae</taxon>
        <taxon>Triticodae</taxon>
        <taxon>Triticeae</taxon>
        <taxon>Triticinae</taxon>
        <taxon>Aegilops</taxon>
    </lineage>
</organism>
<accession>M8CAG3</accession>
<protein>
    <submittedName>
        <fullName evidence="1">Uncharacterized protein</fullName>
    </submittedName>
</protein>
<evidence type="ECO:0000313" key="1">
    <source>
        <dbReference type="EnsemblPlants" id="EMT24072"/>
    </source>
</evidence>
<reference evidence="1" key="1">
    <citation type="submission" date="2015-06" db="UniProtKB">
        <authorList>
            <consortium name="EnsemblPlants"/>
        </authorList>
    </citation>
    <scope>IDENTIFICATION</scope>
</reference>
<sequence length="313" mass="33601">MTRDLFGLLAPDFQVVARRSATGCVVIFSEYKARQNVPGYSLPNSSTQQKFHLLQIRRSGGSTGGRSVSVATQGCFPRAVVDLVSVVPQLSRRVAATHCCVGSLLGGAIVKALDPAPGSDNGGVLDVVTTLVALVFGDAVQCCLPEGCCGAWLAVPCSYASGTQLSWRRLGLVQPFECTLNTGGVVALCSLGCVEPFDCVDGAVSWFGLGWPMPFASSYGALYPITTGYHQRQVTPGRRQQCRWSPQRCMRVTSCCGGQAQRTRENIHLTCSSAGAPTTRFQTFPSEFGLSIFTEETLTGQQNWLRFIVEVLL</sequence>
<dbReference type="AlphaFoldDB" id="M8CAG3"/>
<dbReference type="EnsemblPlants" id="EMT24072">
    <property type="protein sequence ID" value="EMT24072"/>
    <property type="gene ID" value="F775_24366"/>
</dbReference>